<dbReference type="AlphaFoldDB" id="A0AAC9IUL2"/>
<organism evidence="1 2">
    <name type="scientific">Polynucleobacter asymbioticus</name>
    <dbReference type="NCBI Taxonomy" id="576611"/>
    <lineage>
        <taxon>Bacteria</taxon>
        <taxon>Pseudomonadati</taxon>
        <taxon>Pseudomonadota</taxon>
        <taxon>Betaproteobacteria</taxon>
        <taxon>Burkholderiales</taxon>
        <taxon>Burkholderiaceae</taxon>
        <taxon>Polynucleobacter</taxon>
    </lineage>
</organism>
<dbReference type="Pfam" id="PF02635">
    <property type="entry name" value="DsrE"/>
    <property type="match status" value="1"/>
</dbReference>
<dbReference type="PANTHER" id="PTHR37691">
    <property type="entry name" value="BLR3518 PROTEIN"/>
    <property type="match status" value="1"/>
</dbReference>
<protein>
    <submittedName>
        <fullName evidence="1">Uncharacterized protein</fullName>
    </submittedName>
</protein>
<evidence type="ECO:0000313" key="1">
    <source>
        <dbReference type="EMBL" id="APC02330.1"/>
    </source>
</evidence>
<gene>
    <name evidence="1" type="ORF">AOC25_04710</name>
</gene>
<dbReference type="InterPro" id="IPR003787">
    <property type="entry name" value="Sulphur_relay_DsrE/F-like"/>
</dbReference>
<name>A0AAC9IUL2_9BURK</name>
<dbReference type="SUPFAM" id="SSF75169">
    <property type="entry name" value="DsrEFH-like"/>
    <property type="match status" value="1"/>
</dbReference>
<dbReference type="PANTHER" id="PTHR37691:SF1">
    <property type="entry name" value="BLR3518 PROTEIN"/>
    <property type="match status" value="1"/>
</dbReference>
<accession>A0AAC9IUL2</accession>
<dbReference type="InterPro" id="IPR027396">
    <property type="entry name" value="DsrEFH-like"/>
</dbReference>
<reference evidence="1" key="1">
    <citation type="journal article" date="2017" name="Appl. Environ. Microbiol.">
        <title>Microdiversification of a pelagic Polynucleobacter species is mainly driven by acquisition of genomic islands from a partially interspecific gene pool.</title>
        <authorList>
            <person name="Hoetzinger M."/>
            <person name="Hahn M.W."/>
            <person name="Jezberova J."/>
            <person name="Schmidt J."/>
            <person name="Koll U."/>
        </authorList>
    </citation>
    <scope>NUCLEOTIDE SEQUENCE</scope>
    <source>
        <strain evidence="1">MWH-RechtKol4</strain>
    </source>
</reference>
<dbReference type="Gene3D" id="3.40.1260.10">
    <property type="entry name" value="DsrEFH-like"/>
    <property type="match status" value="1"/>
</dbReference>
<dbReference type="EMBL" id="CP015017">
    <property type="protein sequence ID" value="APC02330.1"/>
    <property type="molecule type" value="Genomic_DNA"/>
</dbReference>
<sequence length="135" mass="14819">MCFLTLLGSGFSGAVFAQTKVVYHIDDAQAQGLKGLRNIRNHLDTAPQTKIIVVTHAAGVDLLMEGAKDEKNNIEYAPLIAALKSRGVVFEVCEITLKNRNLNKGQFLLDADFTPSGVVEIADLQFKDHYAYIKP</sequence>
<evidence type="ECO:0000313" key="2">
    <source>
        <dbReference type="Proteomes" id="UP000182060"/>
    </source>
</evidence>
<dbReference type="Proteomes" id="UP000182060">
    <property type="component" value="Chromosome"/>
</dbReference>
<proteinExistence type="predicted"/>